<dbReference type="InterPro" id="IPR001128">
    <property type="entry name" value="Cyt_P450"/>
</dbReference>
<dbReference type="InterPro" id="IPR002401">
    <property type="entry name" value="Cyt_P450_E_grp-I"/>
</dbReference>
<dbReference type="InterPro" id="IPR017972">
    <property type="entry name" value="Cyt_P450_CS"/>
</dbReference>
<keyword evidence="8" id="KW-0812">Transmembrane</keyword>
<keyword evidence="7" id="KW-0349">Heme</keyword>
<keyword evidence="10" id="KW-1185">Reference proteome</keyword>
<reference evidence="10" key="1">
    <citation type="submission" date="2024-06" db="EMBL/GenBank/DDBJ databases">
        <title>Multi-omics analyses provide insights into the biosynthesis of the anticancer antibiotic pleurotin in Hohenbuehelia grisea.</title>
        <authorList>
            <person name="Weaver J.A."/>
            <person name="Alberti F."/>
        </authorList>
    </citation>
    <scope>NUCLEOTIDE SEQUENCE [LARGE SCALE GENOMIC DNA]</scope>
    <source>
        <strain evidence="10">T-177</strain>
    </source>
</reference>
<evidence type="ECO:0000256" key="5">
    <source>
        <dbReference type="ARBA" id="ARBA00023002"/>
    </source>
</evidence>
<feature type="transmembrane region" description="Helical" evidence="8">
    <location>
        <begin position="13"/>
        <end position="35"/>
    </location>
</feature>
<organism evidence="9 10">
    <name type="scientific">Hohenbuehelia grisea</name>
    <dbReference type="NCBI Taxonomy" id="104357"/>
    <lineage>
        <taxon>Eukaryota</taxon>
        <taxon>Fungi</taxon>
        <taxon>Dikarya</taxon>
        <taxon>Basidiomycota</taxon>
        <taxon>Agaricomycotina</taxon>
        <taxon>Agaricomycetes</taxon>
        <taxon>Agaricomycetidae</taxon>
        <taxon>Agaricales</taxon>
        <taxon>Pleurotineae</taxon>
        <taxon>Pleurotaceae</taxon>
        <taxon>Hohenbuehelia</taxon>
    </lineage>
</organism>
<comment type="caution">
    <text evidence="9">The sequence shown here is derived from an EMBL/GenBank/DDBJ whole genome shotgun (WGS) entry which is preliminary data.</text>
</comment>
<evidence type="ECO:0000256" key="8">
    <source>
        <dbReference type="SAM" id="Phobius"/>
    </source>
</evidence>
<keyword evidence="4 7" id="KW-0479">Metal-binding</keyword>
<protein>
    <recommendedName>
        <fullName evidence="11">Cytochrome P450</fullName>
    </recommendedName>
</protein>
<comment type="cofactor">
    <cofactor evidence="1">
        <name>heme</name>
        <dbReference type="ChEBI" id="CHEBI:30413"/>
    </cofactor>
</comment>
<evidence type="ECO:0000256" key="4">
    <source>
        <dbReference type="ARBA" id="ARBA00022723"/>
    </source>
</evidence>
<proteinExistence type="inferred from homology"/>
<evidence type="ECO:0000313" key="9">
    <source>
        <dbReference type="EMBL" id="KAL0945226.1"/>
    </source>
</evidence>
<dbReference type="Pfam" id="PF00067">
    <property type="entry name" value="p450"/>
    <property type="match status" value="1"/>
</dbReference>
<dbReference type="Proteomes" id="UP001556367">
    <property type="component" value="Unassembled WGS sequence"/>
</dbReference>
<evidence type="ECO:0000256" key="6">
    <source>
        <dbReference type="ARBA" id="ARBA00023004"/>
    </source>
</evidence>
<evidence type="ECO:0000256" key="7">
    <source>
        <dbReference type="RuleBase" id="RU000461"/>
    </source>
</evidence>
<dbReference type="PRINTS" id="PR00385">
    <property type="entry name" value="P450"/>
</dbReference>
<evidence type="ECO:0000256" key="2">
    <source>
        <dbReference type="ARBA" id="ARBA00005179"/>
    </source>
</evidence>
<evidence type="ECO:0000313" key="10">
    <source>
        <dbReference type="Proteomes" id="UP001556367"/>
    </source>
</evidence>
<comment type="similarity">
    <text evidence="3 7">Belongs to the cytochrome P450 family.</text>
</comment>
<evidence type="ECO:0008006" key="11">
    <source>
        <dbReference type="Google" id="ProtNLM"/>
    </source>
</evidence>
<dbReference type="PANTHER" id="PTHR24305">
    <property type="entry name" value="CYTOCHROME P450"/>
    <property type="match status" value="1"/>
</dbReference>
<dbReference type="InterPro" id="IPR050121">
    <property type="entry name" value="Cytochrome_P450_monoxygenase"/>
</dbReference>
<keyword evidence="8" id="KW-1133">Transmembrane helix</keyword>
<name>A0ABR3IPJ8_9AGAR</name>
<evidence type="ECO:0000256" key="3">
    <source>
        <dbReference type="ARBA" id="ARBA00010617"/>
    </source>
</evidence>
<gene>
    <name evidence="9" type="ORF">HGRIS_000739</name>
</gene>
<dbReference type="PANTHER" id="PTHR24305:SF157">
    <property type="entry name" value="N-ACETYLTRYPTOPHAN 6-HYDROXYLASE IVOC-RELATED"/>
    <property type="match status" value="1"/>
</dbReference>
<dbReference type="EMBL" id="JASNQZ010000018">
    <property type="protein sequence ID" value="KAL0945226.1"/>
    <property type="molecule type" value="Genomic_DNA"/>
</dbReference>
<accession>A0ABR3IPJ8</accession>
<keyword evidence="8" id="KW-0472">Membrane</keyword>
<sequence>MSSSIPGATFRDLLWLSFASASCAVAGTLLWRLFLHPLRKVPGPILAATTGWYTAYFDLLKDGGFVEHLEELHRIYGAVIRIGPNELHFNDPKAFLAIYSNSSTFTKDYYFYRCFQQDESSFGMTNFLEAKARRELLLPMFSRRAILRLEDVIREKVDELVCQLASYSSSHAVDMTLAFRALTLDIIMAYCFGHCDDTIKAPEFRHPFLLAQATRAPVCWLFRHIPISKFLIQASPRRWLRAEPQAFESVRDRIAAQVDEVIADQAALEDLGRRTIFSHLLIHSQINENGKALSNSLSRTSLLQEACNLVSAGVDTTANTCTVGLFMILHNTDVHRKLIEELCEAWPAPQQSMPYEKIEKLPYLTAVIKESLRISNSVVTPLPRVVGPQSATILGVCVPAGTTVSMGQPFLHFNSDIFESPEAFMPERWMGEHLGELDSYLAPFSRGPRSCPATNLAWCELYMSFATIIRKLHLKVYETTRL</sequence>
<dbReference type="PRINTS" id="PR00463">
    <property type="entry name" value="EP450I"/>
</dbReference>
<keyword evidence="6 7" id="KW-0408">Iron</keyword>
<dbReference type="SUPFAM" id="SSF48264">
    <property type="entry name" value="Cytochrome P450"/>
    <property type="match status" value="1"/>
</dbReference>
<dbReference type="PROSITE" id="PS00086">
    <property type="entry name" value="CYTOCHROME_P450"/>
    <property type="match status" value="1"/>
</dbReference>
<dbReference type="Gene3D" id="1.10.630.10">
    <property type="entry name" value="Cytochrome P450"/>
    <property type="match status" value="1"/>
</dbReference>
<comment type="pathway">
    <text evidence="2">Secondary metabolite biosynthesis.</text>
</comment>
<dbReference type="CDD" id="cd11062">
    <property type="entry name" value="CYP58-like"/>
    <property type="match status" value="1"/>
</dbReference>
<evidence type="ECO:0000256" key="1">
    <source>
        <dbReference type="ARBA" id="ARBA00001971"/>
    </source>
</evidence>
<keyword evidence="5 7" id="KW-0560">Oxidoreductase</keyword>
<dbReference type="InterPro" id="IPR036396">
    <property type="entry name" value="Cyt_P450_sf"/>
</dbReference>
<keyword evidence="7" id="KW-0503">Monooxygenase</keyword>